<accession>A0A9N9P2S1</accession>
<dbReference type="OrthoDB" id="2445433at2759"/>
<reference evidence="1" key="1">
    <citation type="submission" date="2021-06" db="EMBL/GenBank/DDBJ databases">
        <authorList>
            <person name="Kallberg Y."/>
            <person name="Tangrot J."/>
            <person name="Rosling A."/>
        </authorList>
    </citation>
    <scope>NUCLEOTIDE SEQUENCE</scope>
    <source>
        <strain evidence="1">FL130A</strain>
    </source>
</reference>
<sequence length="57" mass="6672">NQQSLDQRLTALESSASSQFTNLIQQVQSIKSIRLTHDRERKQIDYNLPPENEPNKY</sequence>
<organism evidence="1 2">
    <name type="scientific">Ambispora leptoticha</name>
    <dbReference type="NCBI Taxonomy" id="144679"/>
    <lineage>
        <taxon>Eukaryota</taxon>
        <taxon>Fungi</taxon>
        <taxon>Fungi incertae sedis</taxon>
        <taxon>Mucoromycota</taxon>
        <taxon>Glomeromycotina</taxon>
        <taxon>Glomeromycetes</taxon>
        <taxon>Archaeosporales</taxon>
        <taxon>Ambisporaceae</taxon>
        <taxon>Ambispora</taxon>
    </lineage>
</organism>
<comment type="caution">
    <text evidence="1">The sequence shown here is derived from an EMBL/GenBank/DDBJ whole genome shotgun (WGS) entry which is preliminary data.</text>
</comment>
<name>A0A9N9P2S1_9GLOM</name>
<keyword evidence="2" id="KW-1185">Reference proteome</keyword>
<protein>
    <submittedName>
        <fullName evidence="1">12901_t:CDS:1</fullName>
    </submittedName>
</protein>
<proteinExistence type="predicted"/>
<evidence type="ECO:0000313" key="2">
    <source>
        <dbReference type="Proteomes" id="UP000789508"/>
    </source>
</evidence>
<dbReference type="EMBL" id="CAJVPS010057712">
    <property type="protein sequence ID" value="CAG8779118.1"/>
    <property type="molecule type" value="Genomic_DNA"/>
</dbReference>
<gene>
    <name evidence="1" type="ORF">ALEPTO_LOCUS14571</name>
</gene>
<feature type="non-terminal residue" evidence="1">
    <location>
        <position position="1"/>
    </location>
</feature>
<dbReference type="Proteomes" id="UP000789508">
    <property type="component" value="Unassembled WGS sequence"/>
</dbReference>
<dbReference type="AlphaFoldDB" id="A0A9N9P2S1"/>
<evidence type="ECO:0000313" key="1">
    <source>
        <dbReference type="EMBL" id="CAG8779118.1"/>
    </source>
</evidence>